<sequence length="330" mass="35706">MQRAKPRAGLAPASVSTAATAAAATAAPDEQAAAGGGRPMEGEPGPEGPPAQQGSPPAERPFLFPAWEESSGDENALVIHSQVEEEEHKCLVCGESFRQPLGLLRHQKQQHPGERAFLCPECGRGFSLKHNLIIHQRIHTGEKPFGCGVCGKRFSLKQNLLTHQRVHATATPAPTAEKPFPCAVCGKSFREQRLLLAHQKGDCGGAAEEKQETSAVPSRTTHGRERPRSESDCAETFLQRPFRVKHPEKPHRNGAAFAGRECGEDLGCKGGHQRILQGGRPGQREEGRRRFGQKEGADAPFHCLTCGKSFAQKGSLATHRRSHPGEEMLS</sequence>
<comment type="caution">
    <text evidence="1">The sequence shown here is derived from an EMBL/GenBank/DDBJ whole genome shotgun (WGS) entry which is preliminary data.</text>
</comment>
<protein>
    <submittedName>
        <fullName evidence="1">Uncharacterized protein</fullName>
    </submittedName>
</protein>
<proteinExistence type="predicted"/>
<reference evidence="1" key="1">
    <citation type="submission" date="2021-08" db="EMBL/GenBank/DDBJ databases">
        <title>The first chromosome-level gecko genome reveals the dynamic sex chromosomes of Neotropical dwarf geckos (Sphaerodactylidae: Sphaerodactylus).</title>
        <authorList>
            <person name="Pinto B.J."/>
            <person name="Keating S.E."/>
            <person name="Gamble T."/>
        </authorList>
    </citation>
    <scope>NUCLEOTIDE SEQUENCE</scope>
    <source>
        <strain evidence="1">TG3544</strain>
    </source>
</reference>
<organism evidence="1 2">
    <name type="scientific">Sphaerodactylus townsendi</name>
    <dbReference type="NCBI Taxonomy" id="933632"/>
    <lineage>
        <taxon>Eukaryota</taxon>
        <taxon>Metazoa</taxon>
        <taxon>Chordata</taxon>
        <taxon>Craniata</taxon>
        <taxon>Vertebrata</taxon>
        <taxon>Euteleostomi</taxon>
        <taxon>Lepidosauria</taxon>
        <taxon>Squamata</taxon>
        <taxon>Bifurcata</taxon>
        <taxon>Gekkota</taxon>
        <taxon>Sphaerodactylidae</taxon>
        <taxon>Sphaerodactylus</taxon>
    </lineage>
</organism>
<evidence type="ECO:0000313" key="2">
    <source>
        <dbReference type="Proteomes" id="UP000827872"/>
    </source>
</evidence>
<dbReference type="EMBL" id="CM037624">
    <property type="protein sequence ID" value="KAH8011443.1"/>
    <property type="molecule type" value="Genomic_DNA"/>
</dbReference>
<evidence type="ECO:0000313" key="1">
    <source>
        <dbReference type="EMBL" id="KAH8011443.1"/>
    </source>
</evidence>
<name>A0ACB8FWG9_9SAUR</name>
<dbReference type="Proteomes" id="UP000827872">
    <property type="component" value="Linkage Group LG11"/>
</dbReference>
<accession>A0ACB8FWG9</accession>
<keyword evidence="2" id="KW-1185">Reference proteome</keyword>
<gene>
    <name evidence="1" type="ORF">K3G42_022647</name>
</gene>